<dbReference type="PANTHER" id="PTHR33570">
    <property type="entry name" value="4-CARBOXYMUCONOLACTONE DECARBOXYLASE FAMILY PROTEIN"/>
    <property type="match status" value="1"/>
</dbReference>
<dbReference type="Proteomes" id="UP000198415">
    <property type="component" value="Unassembled WGS sequence"/>
</dbReference>
<gene>
    <name evidence="2" type="ORF">SAMN06264365_105100</name>
</gene>
<sequence length="148" mass="15797">MTGTDGAERGRFARGAARIAELEGDRPQPRREAYRLLAEVAPDLPRLAVEFAYGDVHSRPGLDAARRELVTIGVLIALGDTERQLVSHLTGGLNAGLTSGELVEAVLQALPYAGFPRTINAMLVVRQVLQDRADPPVPAPPTTEAPPT</sequence>
<feature type="domain" description="Carboxymuconolactone decarboxylase-like" evidence="1">
    <location>
        <begin position="42"/>
        <end position="126"/>
    </location>
</feature>
<dbReference type="InterPro" id="IPR052512">
    <property type="entry name" value="4CMD/NDH-1_regulator"/>
</dbReference>
<dbReference type="InterPro" id="IPR003779">
    <property type="entry name" value="CMD-like"/>
</dbReference>
<dbReference type="GO" id="GO:0051920">
    <property type="term" value="F:peroxiredoxin activity"/>
    <property type="evidence" value="ECO:0007669"/>
    <property type="project" value="InterPro"/>
</dbReference>
<keyword evidence="3" id="KW-1185">Reference proteome</keyword>
<dbReference type="EMBL" id="FZNR01000005">
    <property type="protein sequence ID" value="SNR73371.1"/>
    <property type="molecule type" value="Genomic_DNA"/>
</dbReference>
<proteinExistence type="predicted"/>
<organism evidence="2 3">
    <name type="scientific">Actinoplanes regularis</name>
    <dbReference type="NCBI Taxonomy" id="52697"/>
    <lineage>
        <taxon>Bacteria</taxon>
        <taxon>Bacillati</taxon>
        <taxon>Actinomycetota</taxon>
        <taxon>Actinomycetes</taxon>
        <taxon>Micromonosporales</taxon>
        <taxon>Micromonosporaceae</taxon>
        <taxon>Actinoplanes</taxon>
    </lineage>
</organism>
<dbReference type="Gene3D" id="1.20.1290.10">
    <property type="entry name" value="AhpD-like"/>
    <property type="match status" value="1"/>
</dbReference>
<dbReference type="AlphaFoldDB" id="A0A238YRR1"/>
<protein>
    <submittedName>
        <fullName evidence="2">4-carboxymuconolactone decarboxylase</fullName>
    </submittedName>
</protein>
<dbReference type="SUPFAM" id="SSF69118">
    <property type="entry name" value="AhpD-like"/>
    <property type="match status" value="1"/>
</dbReference>
<dbReference type="RefSeq" id="WP_179277116.1">
    <property type="nucleotide sequence ID" value="NZ_BOMU01000035.1"/>
</dbReference>
<evidence type="ECO:0000313" key="2">
    <source>
        <dbReference type="EMBL" id="SNR73371.1"/>
    </source>
</evidence>
<accession>A0A238YRR1</accession>
<reference evidence="2 3" key="1">
    <citation type="submission" date="2017-06" db="EMBL/GenBank/DDBJ databases">
        <authorList>
            <person name="Kim H.J."/>
            <person name="Triplett B.A."/>
        </authorList>
    </citation>
    <scope>NUCLEOTIDE SEQUENCE [LARGE SCALE GENOMIC DNA]</scope>
    <source>
        <strain evidence="2 3">DSM 43151</strain>
    </source>
</reference>
<name>A0A238YRR1_9ACTN</name>
<dbReference type="InterPro" id="IPR029032">
    <property type="entry name" value="AhpD-like"/>
</dbReference>
<evidence type="ECO:0000313" key="3">
    <source>
        <dbReference type="Proteomes" id="UP000198415"/>
    </source>
</evidence>
<dbReference type="PANTHER" id="PTHR33570:SF10">
    <property type="entry name" value="GAMMA-CARBOXYMUCONOLACTONE DECARBOXYLASE"/>
    <property type="match status" value="1"/>
</dbReference>
<dbReference type="Pfam" id="PF02627">
    <property type="entry name" value="CMD"/>
    <property type="match status" value="1"/>
</dbReference>
<evidence type="ECO:0000259" key="1">
    <source>
        <dbReference type="Pfam" id="PF02627"/>
    </source>
</evidence>